<protein>
    <submittedName>
        <fullName evidence="3">Uncharacterized protein</fullName>
    </submittedName>
</protein>
<comment type="caution">
    <text evidence="3">The sequence shown here is derived from an EMBL/GenBank/DDBJ whole genome shotgun (WGS) entry which is preliminary data.</text>
</comment>
<reference evidence="3 4" key="1">
    <citation type="submission" date="2017-09" db="EMBL/GenBank/DDBJ databases">
        <title>Large-scale bioinformatics analysis of Bacillus genomes uncovers conserved roles of natural products in bacterial physiology.</title>
        <authorList>
            <consortium name="Agbiome Team Llc"/>
            <person name="Bleich R.M."/>
            <person name="Kirk G.J."/>
            <person name="Santa Maria K.C."/>
            <person name="Allen S.E."/>
            <person name="Farag S."/>
            <person name="Shank E.A."/>
            <person name="Bowers A."/>
        </authorList>
    </citation>
    <scope>NUCLEOTIDE SEQUENCE [LARGE SCALE GENOMIC DNA]</scope>
    <source>
        <strain evidence="3 4">AFS024404</strain>
    </source>
</reference>
<dbReference type="AlphaFoldDB" id="A0A9X6VHE6"/>
<dbReference type="Proteomes" id="UP000219743">
    <property type="component" value="Unassembled WGS sequence"/>
</dbReference>
<gene>
    <name evidence="3" type="ORF">CN263_24785</name>
</gene>
<evidence type="ECO:0000256" key="1">
    <source>
        <dbReference type="SAM" id="MobiDB-lite"/>
    </source>
</evidence>
<keyword evidence="2" id="KW-1133">Transmembrane helix</keyword>
<keyword evidence="2" id="KW-0472">Membrane</keyword>
<proteinExistence type="predicted"/>
<organism evidence="3 4">
    <name type="scientific">Bacillus cereus</name>
    <dbReference type="NCBI Taxonomy" id="1396"/>
    <lineage>
        <taxon>Bacteria</taxon>
        <taxon>Bacillati</taxon>
        <taxon>Bacillota</taxon>
        <taxon>Bacilli</taxon>
        <taxon>Bacillales</taxon>
        <taxon>Bacillaceae</taxon>
        <taxon>Bacillus</taxon>
        <taxon>Bacillus cereus group</taxon>
    </lineage>
</organism>
<name>A0A9X6VHE6_BACCE</name>
<sequence length="63" mass="7214">MGELENLLKLLLMVATILSTVAIAFTNIITGIKNLQEMRKNSANKKKDKNKEQRNRPKKRCSK</sequence>
<feature type="transmembrane region" description="Helical" evidence="2">
    <location>
        <begin position="12"/>
        <end position="32"/>
    </location>
</feature>
<accession>A0A9X6VHE6</accession>
<evidence type="ECO:0000256" key="2">
    <source>
        <dbReference type="SAM" id="Phobius"/>
    </source>
</evidence>
<keyword evidence="2" id="KW-0812">Transmembrane</keyword>
<dbReference type="EMBL" id="NTRC01000025">
    <property type="protein sequence ID" value="PFD17775.1"/>
    <property type="molecule type" value="Genomic_DNA"/>
</dbReference>
<evidence type="ECO:0000313" key="3">
    <source>
        <dbReference type="EMBL" id="PFD17775.1"/>
    </source>
</evidence>
<dbReference type="RefSeq" id="WP_000504239.1">
    <property type="nucleotide sequence ID" value="NZ_CP162628.1"/>
</dbReference>
<evidence type="ECO:0000313" key="4">
    <source>
        <dbReference type="Proteomes" id="UP000219743"/>
    </source>
</evidence>
<feature type="region of interest" description="Disordered" evidence="1">
    <location>
        <begin position="39"/>
        <end position="63"/>
    </location>
</feature>